<name>A0ABM8VVD3_GIGMA</name>
<protein>
    <submittedName>
        <fullName evidence="2">21727_t:CDS:1</fullName>
    </submittedName>
</protein>
<accession>A0ABM8VVD3</accession>
<dbReference type="InterPro" id="IPR018631">
    <property type="entry name" value="AAA-ATPase-like_dom"/>
</dbReference>
<dbReference type="EMBL" id="CAJVQB010000001">
    <property type="protein sequence ID" value="CAG8455594.1"/>
    <property type="molecule type" value="Genomic_DNA"/>
</dbReference>
<organism evidence="2 3">
    <name type="scientific">Gigaspora margarita</name>
    <dbReference type="NCBI Taxonomy" id="4874"/>
    <lineage>
        <taxon>Eukaryota</taxon>
        <taxon>Fungi</taxon>
        <taxon>Fungi incertae sedis</taxon>
        <taxon>Mucoromycota</taxon>
        <taxon>Glomeromycotina</taxon>
        <taxon>Glomeromycetes</taxon>
        <taxon>Diversisporales</taxon>
        <taxon>Gigasporaceae</taxon>
        <taxon>Gigaspora</taxon>
    </lineage>
</organism>
<evidence type="ECO:0000313" key="3">
    <source>
        <dbReference type="Proteomes" id="UP000789901"/>
    </source>
</evidence>
<reference evidence="2 3" key="1">
    <citation type="submission" date="2021-06" db="EMBL/GenBank/DDBJ databases">
        <authorList>
            <person name="Kallberg Y."/>
            <person name="Tangrot J."/>
            <person name="Rosling A."/>
        </authorList>
    </citation>
    <scope>NUCLEOTIDE SEQUENCE [LARGE SCALE GENOMIC DNA]</scope>
    <source>
        <strain evidence="2 3">120-4 pot B 10/14</strain>
    </source>
</reference>
<evidence type="ECO:0000313" key="2">
    <source>
        <dbReference type="EMBL" id="CAG8455594.1"/>
    </source>
</evidence>
<proteinExistence type="predicted"/>
<gene>
    <name evidence="2" type="ORF">GMARGA_LOCUS37</name>
</gene>
<sequence length="547" mass="63172">MAILRAKRAGKDPHELMLQREALKVNNAMPAREIPRIIVGTSDFKKLVLESDVVVDKSLLVKAIFESPAEVLLITRPRRWGKSLNLRMLKCFFEIETDDRGQALDLEERSNTRIFVGLAISKDQKIMKELGQYPVILFSLKNTKGNNYREIVNNINKKIQETYRLHAYLSYSERLGSFNKKKFQDYCQGKFNLADLQSGLYFLSELLAKHFKKQVFVLVDEYDETINASYTKLGYGTKGFEQVLDIIREMLSAVLKDNPYLKKGVLTGILRIAKANLFSGLNNVEEYTLLNPEFGEFYGFTQKEQSVYNPYSLMSHLSRQDGIKQHWTESGNMDLLEKALLNDEIQEQIQQLVNGEIIVSPIEEQISFGDFEQPETLFSLLLFSGYLNPVTRFSQTDTSNFLPEKKIPEFVKQLREFLLEASSFLQTGKKQAESFYNGFVLSLIHILRPIYLITSEQESGKGRIDLTLIPKSIRYNHAFILEYKVCNEEKELELTAEKGLNQIKDKKYNLKVWEHPKVQEIYNLSLAFCGKEMRSRCEVERKTSEGN</sequence>
<dbReference type="Proteomes" id="UP000789901">
    <property type="component" value="Unassembled WGS sequence"/>
</dbReference>
<dbReference type="InterPro" id="IPR012547">
    <property type="entry name" value="PDDEXK_9"/>
</dbReference>
<dbReference type="PANTHER" id="PTHR34825:SF1">
    <property type="entry name" value="AAA-ATPASE-LIKE DOMAIN-CONTAINING PROTEIN"/>
    <property type="match status" value="1"/>
</dbReference>
<evidence type="ECO:0000259" key="1">
    <source>
        <dbReference type="Pfam" id="PF09820"/>
    </source>
</evidence>
<keyword evidence="3" id="KW-1185">Reference proteome</keyword>
<dbReference type="Pfam" id="PF09820">
    <property type="entry name" value="AAA-ATPase_like"/>
    <property type="match status" value="1"/>
</dbReference>
<feature type="domain" description="AAA-ATPase-like" evidence="1">
    <location>
        <begin position="39"/>
        <end position="278"/>
    </location>
</feature>
<dbReference type="Pfam" id="PF08011">
    <property type="entry name" value="PDDEXK_9"/>
    <property type="match status" value="1"/>
</dbReference>
<comment type="caution">
    <text evidence="2">The sequence shown here is derived from an EMBL/GenBank/DDBJ whole genome shotgun (WGS) entry which is preliminary data.</text>
</comment>
<dbReference type="PANTHER" id="PTHR34825">
    <property type="entry name" value="CONSERVED PROTEIN, WITH A WEAK D-GALACTARATE DEHYDRATASE/ALTRONATE HYDROLASE DOMAIN"/>
    <property type="match status" value="1"/>
</dbReference>